<sequence>MGKKRMHFESNKKEVLKNNQIFYHKCTHKNRDITHSWKYGEARKCFLQKRKHVSKSLIKDEYQITINMEHSSMLKQK</sequence>
<dbReference type="EMBL" id="WJQU01000002">
    <property type="protein sequence ID" value="KAJ6640911.1"/>
    <property type="molecule type" value="Genomic_DNA"/>
</dbReference>
<dbReference type="Proteomes" id="UP001151699">
    <property type="component" value="Chromosome B"/>
</dbReference>
<dbReference type="AlphaFoldDB" id="A0A9Q0N124"/>
<reference evidence="1" key="1">
    <citation type="submission" date="2022-07" db="EMBL/GenBank/DDBJ databases">
        <authorList>
            <person name="Trinca V."/>
            <person name="Uliana J.V.C."/>
            <person name="Torres T.T."/>
            <person name="Ward R.J."/>
            <person name="Monesi N."/>
        </authorList>
    </citation>
    <scope>NUCLEOTIDE SEQUENCE</scope>
    <source>
        <strain evidence="1">HSMRA1968</strain>
        <tissue evidence="1">Whole embryos</tissue>
    </source>
</reference>
<protein>
    <submittedName>
        <fullName evidence="1">Uncharacterized protein</fullName>
    </submittedName>
</protein>
<gene>
    <name evidence="1" type="ORF">Bhyg_05844</name>
</gene>
<organism evidence="1 2">
    <name type="scientific">Pseudolycoriella hygida</name>
    <dbReference type="NCBI Taxonomy" id="35572"/>
    <lineage>
        <taxon>Eukaryota</taxon>
        <taxon>Metazoa</taxon>
        <taxon>Ecdysozoa</taxon>
        <taxon>Arthropoda</taxon>
        <taxon>Hexapoda</taxon>
        <taxon>Insecta</taxon>
        <taxon>Pterygota</taxon>
        <taxon>Neoptera</taxon>
        <taxon>Endopterygota</taxon>
        <taxon>Diptera</taxon>
        <taxon>Nematocera</taxon>
        <taxon>Sciaroidea</taxon>
        <taxon>Sciaridae</taxon>
        <taxon>Pseudolycoriella</taxon>
    </lineage>
</organism>
<keyword evidence="2" id="KW-1185">Reference proteome</keyword>
<comment type="caution">
    <text evidence="1">The sequence shown here is derived from an EMBL/GenBank/DDBJ whole genome shotgun (WGS) entry which is preliminary data.</text>
</comment>
<proteinExistence type="predicted"/>
<name>A0A9Q0N124_9DIPT</name>
<evidence type="ECO:0000313" key="2">
    <source>
        <dbReference type="Proteomes" id="UP001151699"/>
    </source>
</evidence>
<accession>A0A9Q0N124</accession>
<evidence type="ECO:0000313" key="1">
    <source>
        <dbReference type="EMBL" id="KAJ6640911.1"/>
    </source>
</evidence>